<evidence type="ECO:0000256" key="4">
    <source>
        <dbReference type="ARBA" id="ARBA00023163"/>
    </source>
</evidence>
<dbReference type="Proteomes" id="UP000051131">
    <property type="component" value="Unassembled WGS sequence"/>
</dbReference>
<gene>
    <name evidence="6" type="ORF">FC80_GL001490</name>
</gene>
<dbReference type="OrthoDB" id="9803735at2"/>
<evidence type="ECO:0000313" key="7">
    <source>
        <dbReference type="Proteomes" id="UP000051131"/>
    </source>
</evidence>
<dbReference type="CDD" id="cd05466">
    <property type="entry name" value="PBP2_LTTR_substrate"/>
    <property type="match status" value="1"/>
</dbReference>
<proteinExistence type="inferred from homology"/>
<dbReference type="SUPFAM" id="SSF46785">
    <property type="entry name" value="Winged helix' DNA-binding domain"/>
    <property type="match status" value="1"/>
</dbReference>
<evidence type="ECO:0000256" key="1">
    <source>
        <dbReference type="ARBA" id="ARBA00009437"/>
    </source>
</evidence>
<dbReference type="GO" id="GO:0003677">
    <property type="term" value="F:DNA binding"/>
    <property type="evidence" value="ECO:0007669"/>
    <property type="project" value="UniProtKB-KW"/>
</dbReference>
<dbReference type="RefSeq" id="WP_057829705.1">
    <property type="nucleotide sequence ID" value="NZ_AYZE01000016.1"/>
</dbReference>
<keyword evidence="2" id="KW-0805">Transcription regulation</keyword>
<keyword evidence="7" id="KW-1185">Reference proteome</keyword>
<comment type="similarity">
    <text evidence="1">Belongs to the LysR transcriptional regulatory family.</text>
</comment>
<dbReference type="InterPro" id="IPR036388">
    <property type="entry name" value="WH-like_DNA-bd_sf"/>
</dbReference>
<dbReference type="PROSITE" id="PS50931">
    <property type="entry name" value="HTH_LYSR"/>
    <property type="match status" value="1"/>
</dbReference>
<organism evidence="6 7">
    <name type="scientific">Liquorilactobacillus cacaonum DSM 21116</name>
    <dbReference type="NCBI Taxonomy" id="1423729"/>
    <lineage>
        <taxon>Bacteria</taxon>
        <taxon>Bacillati</taxon>
        <taxon>Bacillota</taxon>
        <taxon>Bacilli</taxon>
        <taxon>Lactobacillales</taxon>
        <taxon>Lactobacillaceae</taxon>
        <taxon>Liquorilactobacillus</taxon>
    </lineage>
</organism>
<evidence type="ECO:0000256" key="2">
    <source>
        <dbReference type="ARBA" id="ARBA00023015"/>
    </source>
</evidence>
<dbReference type="InterPro" id="IPR005119">
    <property type="entry name" value="LysR_subst-bd"/>
</dbReference>
<dbReference type="AlphaFoldDB" id="A0A0R2CNS7"/>
<sequence>MNIEDLYNFMILYRTRNISDAATQLNITQSALSKRLKNMQDELQVQLFSTRNKRQLTMLDSGEVFFRYAQSIVTQYETMKGELQDYQKLQRGFLKVGCIPVVEQYSLAIKMRNFMNEFPKIDIAFSEFEGETLLEKLSTGKIDVGILRDIQGKQLNDSQFEFVDLTDDELFVVLDKNHPLAKKDVLRIQDLKDVDIVTLNPGSGVYELILNSYKKEKISTNVRFVSPHIESLLATILNTNEVTLLFSKSVKPFMTSDFVMRPLIPSVISHLQLVYPRGDASLLRKSFINYFTGVNMKM</sequence>
<dbReference type="GO" id="GO:0005829">
    <property type="term" value="C:cytosol"/>
    <property type="evidence" value="ECO:0007669"/>
    <property type="project" value="TreeGrafter"/>
</dbReference>
<feature type="domain" description="HTH lysR-type" evidence="5">
    <location>
        <begin position="1"/>
        <end position="57"/>
    </location>
</feature>
<dbReference type="InterPro" id="IPR000847">
    <property type="entry name" value="LysR_HTH_N"/>
</dbReference>
<dbReference type="Gene3D" id="1.10.10.10">
    <property type="entry name" value="Winged helix-like DNA-binding domain superfamily/Winged helix DNA-binding domain"/>
    <property type="match status" value="1"/>
</dbReference>
<evidence type="ECO:0000259" key="5">
    <source>
        <dbReference type="PROSITE" id="PS50931"/>
    </source>
</evidence>
<dbReference type="Pfam" id="PF03466">
    <property type="entry name" value="LysR_substrate"/>
    <property type="match status" value="1"/>
</dbReference>
<dbReference type="STRING" id="1423729.FC80_GL001490"/>
<dbReference type="InterPro" id="IPR050950">
    <property type="entry name" value="HTH-type_LysR_regulators"/>
</dbReference>
<dbReference type="GO" id="GO:0003700">
    <property type="term" value="F:DNA-binding transcription factor activity"/>
    <property type="evidence" value="ECO:0007669"/>
    <property type="project" value="InterPro"/>
</dbReference>
<dbReference type="PRINTS" id="PR00039">
    <property type="entry name" value="HTHLYSR"/>
</dbReference>
<protein>
    <submittedName>
        <fullName evidence="6">Transcriptional regulator</fullName>
    </submittedName>
</protein>
<evidence type="ECO:0000313" key="6">
    <source>
        <dbReference type="EMBL" id="KRM90153.1"/>
    </source>
</evidence>
<comment type="caution">
    <text evidence="6">The sequence shown here is derived from an EMBL/GenBank/DDBJ whole genome shotgun (WGS) entry which is preliminary data.</text>
</comment>
<dbReference type="EMBL" id="AYZE01000016">
    <property type="protein sequence ID" value="KRM90153.1"/>
    <property type="molecule type" value="Genomic_DNA"/>
</dbReference>
<keyword evidence="4" id="KW-0804">Transcription</keyword>
<evidence type="ECO:0000256" key="3">
    <source>
        <dbReference type="ARBA" id="ARBA00023125"/>
    </source>
</evidence>
<keyword evidence="3" id="KW-0238">DNA-binding</keyword>
<dbReference type="PANTHER" id="PTHR30419:SF28">
    <property type="entry name" value="HTH-TYPE TRANSCRIPTIONAL REGULATOR BSDA"/>
    <property type="match status" value="1"/>
</dbReference>
<dbReference type="Gene3D" id="3.40.190.290">
    <property type="match status" value="1"/>
</dbReference>
<accession>A0A0R2CNS7</accession>
<dbReference type="PANTHER" id="PTHR30419">
    <property type="entry name" value="HTH-TYPE TRANSCRIPTIONAL REGULATOR YBHD"/>
    <property type="match status" value="1"/>
</dbReference>
<dbReference type="SUPFAM" id="SSF53850">
    <property type="entry name" value="Periplasmic binding protein-like II"/>
    <property type="match status" value="1"/>
</dbReference>
<dbReference type="Pfam" id="PF00126">
    <property type="entry name" value="HTH_1"/>
    <property type="match status" value="1"/>
</dbReference>
<reference evidence="6 7" key="1">
    <citation type="journal article" date="2015" name="Genome Announc.">
        <title>Expanding the biotechnology potential of lactobacilli through comparative genomics of 213 strains and associated genera.</title>
        <authorList>
            <person name="Sun Z."/>
            <person name="Harris H.M."/>
            <person name="McCann A."/>
            <person name="Guo C."/>
            <person name="Argimon S."/>
            <person name="Zhang W."/>
            <person name="Yang X."/>
            <person name="Jeffery I.B."/>
            <person name="Cooney J.C."/>
            <person name="Kagawa T.F."/>
            <person name="Liu W."/>
            <person name="Song Y."/>
            <person name="Salvetti E."/>
            <person name="Wrobel A."/>
            <person name="Rasinkangas P."/>
            <person name="Parkhill J."/>
            <person name="Rea M.C."/>
            <person name="O'Sullivan O."/>
            <person name="Ritari J."/>
            <person name="Douillard F.P."/>
            <person name="Paul Ross R."/>
            <person name="Yang R."/>
            <person name="Briner A.E."/>
            <person name="Felis G.E."/>
            <person name="de Vos W.M."/>
            <person name="Barrangou R."/>
            <person name="Klaenhammer T.R."/>
            <person name="Caufield P.W."/>
            <person name="Cui Y."/>
            <person name="Zhang H."/>
            <person name="O'Toole P.W."/>
        </authorList>
    </citation>
    <scope>NUCLEOTIDE SEQUENCE [LARGE SCALE GENOMIC DNA]</scope>
    <source>
        <strain evidence="6 7">DSM 21116</strain>
    </source>
</reference>
<dbReference type="InterPro" id="IPR036390">
    <property type="entry name" value="WH_DNA-bd_sf"/>
</dbReference>
<name>A0A0R2CNS7_9LACO</name>
<dbReference type="PATRIC" id="fig|1423729.3.peg.1512"/>